<gene>
    <name evidence="3" type="ORF">SBAD_LOCUS1369</name>
</gene>
<sequence>MSWQCSFRKSTAEDRAEQADIAVLQAQEDCDIARICAKQFAPDFHQPGAEMVDKVRANEAAASQMAQYQFGGGDDRKAPFVNAASADRLPQSVPNVAGVEQPPATNLSTQRVPQRLPERAVPFSSMLSQSFGPSQPLAATAEGQTLVSFGVPMDGQMPPHTSGAPLATGGGGANYSHSTPRTVPVVVTVTEAPQSSLKASEADVVGDRNPSRTTAADKQRHTTTEARSTSTVIAPTVRSTLAPMDEKFHRGSSKYSLNQLLNDHFDQYAETDGRQTSGTKSREAEGGRWKDERATHDQDDSFARHDRFGDSLAFSSTSRPIHLYSNEPASDLLIRRHTRINIGIPHLSHGTESRGSLPDLMELDKTPMVMTREEIAHLSSQRRLEILRKREEEELYRRNPLLLVRLIFHPSFRAWIVRWKLALFVCWMNLVLFAIFYHLLTSSRPTRERKEDG</sequence>
<dbReference type="GO" id="GO:0005886">
    <property type="term" value="C:plasma membrane"/>
    <property type="evidence" value="ECO:0007669"/>
    <property type="project" value="TreeGrafter"/>
</dbReference>
<dbReference type="GO" id="GO:0005789">
    <property type="term" value="C:endoplasmic reticulum membrane"/>
    <property type="evidence" value="ECO:0007669"/>
    <property type="project" value="TreeGrafter"/>
</dbReference>
<evidence type="ECO:0000313" key="4">
    <source>
        <dbReference type="Proteomes" id="UP000270296"/>
    </source>
</evidence>
<keyword evidence="2" id="KW-0472">Membrane</keyword>
<evidence type="ECO:0000256" key="1">
    <source>
        <dbReference type="SAM" id="MobiDB-lite"/>
    </source>
</evidence>
<feature type="transmembrane region" description="Helical" evidence="2">
    <location>
        <begin position="421"/>
        <end position="440"/>
    </location>
</feature>
<feature type="region of interest" description="Disordered" evidence="1">
    <location>
        <begin position="192"/>
        <end position="230"/>
    </location>
</feature>
<dbReference type="EMBL" id="UZAM01006805">
    <property type="protein sequence ID" value="VDO94142.1"/>
    <property type="molecule type" value="Genomic_DNA"/>
</dbReference>
<feature type="region of interest" description="Disordered" evidence="1">
    <location>
        <begin position="159"/>
        <end position="179"/>
    </location>
</feature>
<evidence type="ECO:0000256" key="2">
    <source>
        <dbReference type="SAM" id="Phobius"/>
    </source>
</evidence>
<feature type="compositionally biased region" description="Basic and acidic residues" evidence="1">
    <location>
        <begin position="205"/>
        <end position="224"/>
    </location>
</feature>
<evidence type="ECO:0000313" key="3">
    <source>
        <dbReference type="EMBL" id="VDO94142.1"/>
    </source>
</evidence>
<organism evidence="3 4">
    <name type="scientific">Soboliphyme baturini</name>
    <dbReference type="NCBI Taxonomy" id="241478"/>
    <lineage>
        <taxon>Eukaryota</taxon>
        <taxon>Metazoa</taxon>
        <taxon>Ecdysozoa</taxon>
        <taxon>Nematoda</taxon>
        <taxon>Enoplea</taxon>
        <taxon>Dorylaimia</taxon>
        <taxon>Dioctophymatida</taxon>
        <taxon>Dioctophymatoidea</taxon>
        <taxon>Soboliphymatidae</taxon>
        <taxon>Soboliphyme</taxon>
    </lineage>
</organism>
<dbReference type="PANTHER" id="PTHR23085">
    <property type="entry name" value="GH28348P"/>
    <property type="match status" value="1"/>
</dbReference>
<proteinExistence type="predicted"/>
<reference evidence="3 4" key="1">
    <citation type="submission" date="2018-11" db="EMBL/GenBank/DDBJ databases">
        <authorList>
            <consortium name="Pathogen Informatics"/>
        </authorList>
    </citation>
    <scope>NUCLEOTIDE SEQUENCE [LARGE SCALE GENOMIC DNA]</scope>
</reference>
<name>A0A3P8DDD8_9BILA</name>
<dbReference type="AlphaFoldDB" id="A0A3P8DDD8"/>
<feature type="region of interest" description="Disordered" evidence="1">
    <location>
        <begin position="269"/>
        <end position="302"/>
    </location>
</feature>
<feature type="compositionally biased region" description="Polar residues" evidence="1">
    <location>
        <begin position="103"/>
        <end position="112"/>
    </location>
</feature>
<dbReference type="OrthoDB" id="284854at2759"/>
<dbReference type="GO" id="GO:0030314">
    <property type="term" value="C:junctional membrane complex"/>
    <property type="evidence" value="ECO:0007669"/>
    <property type="project" value="InterPro"/>
</dbReference>
<feature type="compositionally biased region" description="Basic and acidic residues" evidence="1">
    <location>
        <begin position="280"/>
        <end position="302"/>
    </location>
</feature>
<feature type="region of interest" description="Disordered" evidence="1">
    <location>
        <begin position="93"/>
        <end position="112"/>
    </location>
</feature>
<keyword evidence="2" id="KW-0812">Transmembrane</keyword>
<accession>A0A3P8DDD8</accession>
<keyword evidence="4" id="KW-1185">Reference proteome</keyword>
<dbReference type="PANTHER" id="PTHR23085:SF16">
    <property type="entry name" value="GH28348P"/>
    <property type="match status" value="1"/>
</dbReference>
<dbReference type="Proteomes" id="UP000270296">
    <property type="component" value="Unassembled WGS sequence"/>
</dbReference>
<keyword evidence="2" id="KW-1133">Transmembrane helix</keyword>
<protein>
    <submittedName>
        <fullName evidence="3">Uncharacterized protein</fullName>
    </submittedName>
</protein>
<dbReference type="InterPro" id="IPR017191">
    <property type="entry name" value="Junctophilin"/>
</dbReference>